<dbReference type="GeneID" id="16194081"/>
<dbReference type="KEGG" id="vg:16194081"/>
<protein>
    <submittedName>
        <fullName evidence="1">Uncharacterized protein</fullName>
    </submittedName>
</protein>
<name>R4TGU1_9CAUD</name>
<dbReference type="RefSeq" id="YP_008059359.1">
    <property type="nucleotide sequence ID" value="NC_021328.1"/>
</dbReference>
<evidence type="ECO:0000313" key="1">
    <source>
        <dbReference type="EMBL" id="AGM11481.1"/>
    </source>
</evidence>
<proteinExistence type="predicted"/>
<reference evidence="1 2" key="1">
    <citation type="submission" date="2012-12" db="EMBL/GenBank/DDBJ databases">
        <authorList>
            <person name="Sencilo A."/>
            <person name="Jacobs-Sera D."/>
            <person name="Russell D.A."/>
            <person name="Ko C."/>
            <person name="Atanasova N."/>
            <person name="Osterlund E."/>
            <person name="Oksanen H.M."/>
            <person name="Bamford D.H."/>
            <person name="Hatfull G.F."/>
            <person name="Roine E."/>
            <person name="Hendrix R.W."/>
        </authorList>
    </citation>
    <scope>NUCLEOTIDE SEQUENCE [LARGE SCALE GENOMIC DNA]</scope>
</reference>
<sequence>MTDANLVQTKLHNQVQAGYSKKSVEDSRYLYHMFFYEDIGWDWLYTQVRKVSSKLDVDLETWKIEPLLDDGFVVVIREVDRRANIDDKQGDLFDYQ</sequence>
<accession>R4TGU1</accession>
<gene>
    <name evidence="1" type="primary">184</name>
    <name evidence="1" type="ORF">HGTV1_184</name>
</gene>
<keyword evidence="2" id="KW-1185">Reference proteome</keyword>
<organism evidence="1 2">
    <name type="scientific">Halogranum tailed virus 1</name>
    <dbReference type="NCBI Taxonomy" id="1273749"/>
    <lineage>
        <taxon>Viruses</taxon>
        <taxon>Duplodnaviria</taxon>
        <taxon>Heunggongvirae</taxon>
        <taxon>Uroviricota</taxon>
        <taxon>Caudoviricetes</taxon>
        <taxon>Thumleimavirales</taxon>
        <taxon>Halomagnusviridae</taxon>
        <taxon>Hagravirus</taxon>
        <taxon>Hagravirus capitaneum</taxon>
        <taxon>Hagravirus HGTV1</taxon>
    </lineage>
</organism>
<dbReference type="EMBL" id="KC292026">
    <property type="protein sequence ID" value="AGM11481.1"/>
    <property type="molecule type" value="Genomic_DNA"/>
</dbReference>
<dbReference type="Proteomes" id="UP000202786">
    <property type="component" value="Segment"/>
</dbReference>
<evidence type="ECO:0000313" key="2">
    <source>
        <dbReference type="Proteomes" id="UP000202786"/>
    </source>
</evidence>